<feature type="coiled-coil region" evidence="1">
    <location>
        <begin position="209"/>
        <end position="257"/>
    </location>
</feature>
<reference evidence="3 4" key="1">
    <citation type="submission" date="2006-10" db="EMBL/GenBank/DDBJ databases">
        <title>The Genome Sequence of Batrachochytrium dendrobatidis JEL423.</title>
        <authorList>
            <consortium name="The Broad Institute Genome Sequencing Platform"/>
            <person name="Birren B."/>
            <person name="Lander E."/>
            <person name="Galagan J."/>
            <person name="Cuomo C."/>
            <person name="Devon K."/>
            <person name="Jaffe D."/>
            <person name="Butler J."/>
            <person name="Alvarez P."/>
            <person name="Gnerre S."/>
            <person name="Grabherr M."/>
            <person name="Kleber M."/>
            <person name="Mauceli E."/>
            <person name="Brockman W."/>
            <person name="Young S."/>
            <person name="LaButti K."/>
            <person name="Sykes S."/>
            <person name="DeCaprio D."/>
            <person name="Crawford M."/>
            <person name="Koehrsen M."/>
            <person name="Engels R."/>
            <person name="Montgomery P."/>
            <person name="Pearson M."/>
            <person name="Howarth C."/>
            <person name="Larson L."/>
            <person name="White J."/>
            <person name="O'Leary S."/>
            <person name="Kodira C."/>
            <person name="Zeng Q."/>
            <person name="Yandava C."/>
            <person name="Alvarado L."/>
            <person name="Longcore J."/>
            <person name="James T."/>
        </authorList>
    </citation>
    <scope>NUCLEOTIDE SEQUENCE [LARGE SCALE GENOMIC DNA]</scope>
    <source>
        <strain evidence="3 4">JEL423</strain>
    </source>
</reference>
<organism evidence="3 4">
    <name type="scientific">Batrachochytrium dendrobatidis (strain JEL423)</name>
    <dbReference type="NCBI Taxonomy" id="403673"/>
    <lineage>
        <taxon>Eukaryota</taxon>
        <taxon>Fungi</taxon>
        <taxon>Fungi incertae sedis</taxon>
        <taxon>Chytridiomycota</taxon>
        <taxon>Chytridiomycota incertae sedis</taxon>
        <taxon>Chytridiomycetes</taxon>
        <taxon>Rhizophydiales</taxon>
        <taxon>Rhizophydiales incertae sedis</taxon>
        <taxon>Batrachochytrium</taxon>
    </lineage>
</organism>
<accession>A0A177WEL4</accession>
<dbReference type="Proteomes" id="UP000077115">
    <property type="component" value="Unassembled WGS sequence"/>
</dbReference>
<evidence type="ECO:0000313" key="4">
    <source>
        <dbReference type="Proteomes" id="UP000077115"/>
    </source>
</evidence>
<proteinExistence type="predicted"/>
<gene>
    <name evidence="3" type="ORF">BDEG_22159</name>
</gene>
<keyword evidence="1" id="KW-0175">Coiled coil</keyword>
<feature type="compositionally biased region" description="Polar residues" evidence="2">
    <location>
        <begin position="22"/>
        <end position="36"/>
    </location>
</feature>
<name>A0A177WEL4_BATDL</name>
<dbReference type="OrthoDB" id="10610243at2759"/>
<feature type="coiled-coil region" evidence="1">
    <location>
        <begin position="56"/>
        <end position="108"/>
    </location>
</feature>
<protein>
    <submittedName>
        <fullName evidence="3">Uncharacterized protein</fullName>
    </submittedName>
</protein>
<dbReference type="AlphaFoldDB" id="A0A177WEL4"/>
<sequence>MSGYKQKPPTPNRTPKRLESTAKPQANNFGTEQYSPPSKLDSNVKEMELTSKYAMLEEQNLQIIDAYARLQKLSNDKDVEIERLKLQADAAELHKFELQDQLSDLEIQLLHYQRTVSNLTTDLDNSNMMLMSEQASAAAAKQDLEAKVIDLALLLAENKDSMNNTNGFLHESAEDFQVEHSHQSDEMIEELRKHLNEAINATHEAIIQVEDRDEKIDELTEQLTLKEQANHQLREHLDIMTRQVSALQEQHETLAATIESHDMDAELSDFKLTSGSIESKTPLSIFNTSNVHYNETLKPTKLNQLKSPSSSVHTTTLLANELTELDMDTKLAVELDKLYTHNLKLVRLFVTALDPISSCSISK</sequence>
<feature type="region of interest" description="Disordered" evidence="2">
    <location>
        <begin position="1"/>
        <end position="42"/>
    </location>
</feature>
<dbReference type="VEuPathDB" id="FungiDB:BDEG_22159"/>
<evidence type="ECO:0000313" key="3">
    <source>
        <dbReference type="EMBL" id="OAJ38205.1"/>
    </source>
</evidence>
<evidence type="ECO:0000256" key="2">
    <source>
        <dbReference type="SAM" id="MobiDB-lite"/>
    </source>
</evidence>
<dbReference type="EMBL" id="DS022301">
    <property type="protein sequence ID" value="OAJ38205.1"/>
    <property type="molecule type" value="Genomic_DNA"/>
</dbReference>
<reference evidence="3 4" key="2">
    <citation type="submission" date="2016-05" db="EMBL/GenBank/DDBJ databases">
        <title>Lineage-specific infection strategies underlie the spectrum of fungal disease in amphibians.</title>
        <authorList>
            <person name="Cuomo C.A."/>
            <person name="Farrer R.A."/>
            <person name="James T."/>
            <person name="Longcore J."/>
            <person name="Birren B."/>
        </authorList>
    </citation>
    <scope>NUCLEOTIDE SEQUENCE [LARGE SCALE GENOMIC DNA]</scope>
    <source>
        <strain evidence="3 4">JEL423</strain>
    </source>
</reference>
<evidence type="ECO:0000256" key="1">
    <source>
        <dbReference type="SAM" id="Coils"/>
    </source>
</evidence>